<gene>
    <name evidence="13" type="ORF">CHU95_09245</name>
</gene>
<dbReference type="RefSeq" id="WP_094455987.1">
    <property type="nucleotide sequence ID" value="NZ_NOXU01000027.1"/>
</dbReference>
<evidence type="ECO:0000256" key="8">
    <source>
        <dbReference type="PROSITE-ProRule" id="PRU01360"/>
    </source>
</evidence>
<keyword evidence="14" id="KW-1185">Reference proteome</keyword>
<keyword evidence="2 8" id="KW-0813">Transport</keyword>
<evidence type="ECO:0000256" key="10">
    <source>
        <dbReference type="SAM" id="SignalP"/>
    </source>
</evidence>
<sequence length="1002" mass="105464">MTRDKNTRGSVRSRLLLGAALAAVVAPMGPALAQDTIEEIVVTGSRIARPNDTSTSPVYSVGAAEIDAMQQPEIEKIFRMLPVTVPGDGQNTNNGTAGASTVDLRGLGAQRNLVMMDGKRVTPYNFNGLVDVSTIPTALIQRVDIVTGGASAVYGSDAMSGAINFIMKDDFEGVDANYDYSVTGEGDGHIHSADVTVGSNLADGRGNVVLGINYSERKGVQLGARPLGQLGIATASGANYQNFLDGRVPDPAPAGCGGPNSVAAGGSPTTLPTRVTIAGGPALGQFRDDGTLGANCSVFNFNPYNYYQTPLERFGGFASGNYEINEHVEAYGRFSYSSTKNTQQVAPSGIFGTTFFVPLANPFLNASARQTIINTANAGVAAGTVLTAGAFPNWRDVNGNGVVDQADDIRLSISRRTVELGPRSTSYDNSAFQFLTGLRGEILEGWSYDVSVQHGESHRTNLSQGYTNVTNVGNALNAVSTTTCRGGQGGCVPINLFGGFGSITPEMAAYASASAIDKQDYAQTIVTGSVSGPIEGLQSPWANDSVAVSFGAEYRKETGKRTPDECWKLAPASCLGGAGGNLRPISGGFDVQEVFGEVLVPLVAGKEMLESLDLEAAYRYADYDPTGVNKTWKLGLNWTPVDSVRLRGSQQRAARAPNVGELAAPQVAALQNANVDPCSVGNPAARTDATLRARCISTGMTAAQVGNVVDLAAGQINVFAGTDLDRLPTPEVADTSTLGIVLTPDLGAIKNAFISLDYYNIKIKDVIGTFAPQEILDGCYVAGEAAQCAKVIRVGGTLTLPGAGLQAFTTNLNYLKAEGLELGVNFNVDLEDLGVGGDMGTLVFALNANYYLTQESQSSDQTPVLDCVGRFGTSCPGAVGAGGVGSPLPEVRWVQRMNWNIGDVTVGYTWRHLGGVEIEERQKPTTFDRFEKIKAYNYIDIQGSYQLFEQVRLSAGVTNLFEKDPPVVGNEAGATSANSGNTFPSMYDPLGRVFSVGVNVRF</sequence>
<feature type="domain" description="TonB-dependent receptor-like beta-barrel" evidence="11">
    <location>
        <begin position="389"/>
        <end position="960"/>
    </location>
</feature>
<organism evidence="13 14">
    <name type="scientific">Niveispirillum lacus</name>
    <dbReference type="NCBI Taxonomy" id="1981099"/>
    <lineage>
        <taxon>Bacteria</taxon>
        <taxon>Pseudomonadati</taxon>
        <taxon>Pseudomonadota</taxon>
        <taxon>Alphaproteobacteria</taxon>
        <taxon>Rhodospirillales</taxon>
        <taxon>Azospirillaceae</taxon>
        <taxon>Niveispirillum</taxon>
    </lineage>
</organism>
<comment type="caution">
    <text evidence="13">The sequence shown here is derived from an EMBL/GenBank/DDBJ whole genome shotgun (WGS) entry which is preliminary data.</text>
</comment>
<dbReference type="OrthoDB" id="7582244at2"/>
<protein>
    <recommendedName>
        <fullName evidence="15">TonB-dependent receptor</fullName>
    </recommendedName>
</protein>
<dbReference type="InterPro" id="IPR012910">
    <property type="entry name" value="Plug_dom"/>
</dbReference>
<feature type="signal peptide" evidence="10">
    <location>
        <begin position="1"/>
        <end position="33"/>
    </location>
</feature>
<dbReference type="AlphaFoldDB" id="A0A255YZU3"/>
<evidence type="ECO:0000256" key="6">
    <source>
        <dbReference type="ARBA" id="ARBA00023136"/>
    </source>
</evidence>
<keyword evidence="7 8" id="KW-0998">Cell outer membrane</keyword>
<proteinExistence type="inferred from homology"/>
<keyword evidence="3 8" id="KW-1134">Transmembrane beta strand</keyword>
<dbReference type="InterPro" id="IPR000531">
    <property type="entry name" value="Beta-barrel_TonB"/>
</dbReference>
<evidence type="ECO:0000256" key="5">
    <source>
        <dbReference type="ARBA" id="ARBA00023077"/>
    </source>
</evidence>
<evidence type="ECO:0000256" key="7">
    <source>
        <dbReference type="ARBA" id="ARBA00023237"/>
    </source>
</evidence>
<evidence type="ECO:0000259" key="11">
    <source>
        <dbReference type="Pfam" id="PF00593"/>
    </source>
</evidence>
<evidence type="ECO:0000256" key="1">
    <source>
        <dbReference type="ARBA" id="ARBA00004571"/>
    </source>
</evidence>
<evidence type="ECO:0000259" key="12">
    <source>
        <dbReference type="Pfam" id="PF07715"/>
    </source>
</evidence>
<evidence type="ECO:0000313" key="14">
    <source>
        <dbReference type="Proteomes" id="UP000216998"/>
    </source>
</evidence>
<dbReference type="PROSITE" id="PS52016">
    <property type="entry name" value="TONB_DEPENDENT_REC_3"/>
    <property type="match status" value="1"/>
</dbReference>
<dbReference type="Gene3D" id="2.40.170.20">
    <property type="entry name" value="TonB-dependent receptor, beta-barrel domain"/>
    <property type="match status" value="1"/>
</dbReference>
<evidence type="ECO:0008006" key="15">
    <source>
        <dbReference type="Google" id="ProtNLM"/>
    </source>
</evidence>
<keyword evidence="6 8" id="KW-0472">Membrane</keyword>
<dbReference type="Pfam" id="PF07715">
    <property type="entry name" value="Plug"/>
    <property type="match status" value="1"/>
</dbReference>
<evidence type="ECO:0000313" key="13">
    <source>
        <dbReference type="EMBL" id="OYQ34773.1"/>
    </source>
</evidence>
<evidence type="ECO:0000256" key="2">
    <source>
        <dbReference type="ARBA" id="ARBA00022448"/>
    </source>
</evidence>
<accession>A0A255YZU3</accession>
<evidence type="ECO:0000256" key="3">
    <source>
        <dbReference type="ARBA" id="ARBA00022452"/>
    </source>
</evidence>
<feature type="chain" id="PRO_5013191579" description="TonB-dependent receptor" evidence="10">
    <location>
        <begin position="34"/>
        <end position="1002"/>
    </location>
</feature>
<evidence type="ECO:0000256" key="9">
    <source>
        <dbReference type="RuleBase" id="RU003357"/>
    </source>
</evidence>
<keyword evidence="5 9" id="KW-0798">TonB box</keyword>
<comment type="similarity">
    <text evidence="8 9">Belongs to the TonB-dependent receptor family.</text>
</comment>
<feature type="domain" description="TonB-dependent receptor plug" evidence="12">
    <location>
        <begin position="53"/>
        <end position="162"/>
    </location>
</feature>
<name>A0A255YZU3_9PROT</name>
<dbReference type="Pfam" id="PF00593">
    <property type="entry name" value="TonB_dep_Rec_b-barrel"/>
    <property type="match status" value="1"/>
</dbReference>
<dbReference type="InterPro" id="IPR039426">
    <property type="entry name" value="TonB-dep_rcpt-like"/>
</dbReference>
<dbReference type="PANTHER" id="PTHR47234">
    <property type="match status" value="1"/>
</dbReference>
<dbReference type="SUPFAM" id="SSF56935">
    <property type="entry name" value="Porins"/>
    <property type="match status" value="1"/>
</dbReference>
<dbReference type="Proteomes" id="UP000216998">
    <property type="component" value="Unassembled WGS sequence"/>
</dbReference>
<dbReference type="PANTHER" id="PTHR47234:SF2">
    <property type="entry name" value="TONB-DEPENDENT RECEPTOR"/>
    <property type="match status" value="1"/>
</dbReference>
<dbReference type="EMBL" id="NOXU01000027">
    <property type="protein sequence ID" value="OYQ34773.1"/>
    <property type="molecule type" value="Genomic_DNA"/>
</dbReference>
<evidence type="ECO:0000256" key="4">
    <source>
        <dbReference type="ARBA" id="ARBA00022692"/>
    </source>
</evidence>
<dbReference type="Gene3D" id="2.170.130.10">
    <property type="entry name" value="TonB-dependent receptor, plug domain"/>
    <property type="match status" value="1"/>
</dbReference>
<dbReference type="InterPro" id="IPR036942">
    <property type="entry name" value="Beta-barrel_TonB_sf"/>
</dbReference>
<keyword evidence="10" id="KW-0732">Signal</keyword>
<keyword evidence="4 8" id="KW-0812">Transmembrane</keyword>
<dbReference type="InterPro" id="IPR037066">
    <property type="entry name" value="Plug_dom_sf"/>
</dbReference>
<comment type="subcellular location">
    <subcellularLocation>
        <location evidence="1 8">Cell outer membrane</location>
        <topology evidence="1 8">Multi-pass membrane protein</topology>
    </subcellularLocation>
</comment>
<dbReference type="GO" id="GO:0009279">
    <property type="term" value="C:cell outer membrane"/>
    <property type="evidence" value="ECO:0007669"/>
    <property type="project" value="UniProtKB-SubCell"/>
</dbReference>
<reference evidence="13 14" key="1">
    <citation type="submission" date="2017-07" db="EMBL/GenBank/DDBJ databases">
        <title>Niveispirillum cyanobacteriorum sp. nov., isolated from cyanobacterial aggregates in a eutrophic lake.</title>
        <authorList>
            <person name="Cai H."/>
        </authorList>
    </citation>
    <scope>NUCLEOTIDE SEQUENCE [LARGE SCALE GENOMIC DNA]</scope>
    <source>
        <strain evidence="14">TH1-14</strain>
    </source>
</reference>